<evidence type="ECO:0000313" key="9">
    <source>
        <dbReference type="Proteomes" id="UP000504634"/>
    </source>
</evidence>
<feature type="transmembrane region" description="Helical" evidence="7">
    <location>
        <begin position="195"/>
        <end position="216"/>
    </location>
</feature>
<evidence type="ECO:0000256" key="2">
    <source>
        <dbReference type="ARBA" id="ARBA00022679"/>
    </source>
</evidence>
<dbReference type="Proteomes" id="UP000504634">
    <property type="component" value="Unplaced"/>
</dbReference>
<accession>A0A6J2UBS8</accession>
<evidence type="ECO:0000256" key="7">
    <source>
        <dbReference type="RuleBase" id="RU079119"/>
    </source>
</evidence>
<dbReference type="PROSITE" id="PS50216">
    <property type="entry name" value="DHHC"/>
    <property type="match status" value="1"/>
</dbReference>
<keyword evidence="4 7" id="KW-1133">Transmembrane helix</keyword>
<comment type="domain">
    <text evidence="7">The DHHC domain is required for palmitoyltransferase activity.</text>
</comment>
<protein>
    <recommendedName>
        <fullName evidence="7">Palmitoyltransferase</fullName>
        <ecNumber evidence="7">2.3.1.225</ecNumber>
    </recommendedName>
</protein>
<feature type="transmembrane region" description="Helical" evidence="7">
    <location>
        <begin position="169"/>
        <end position="188"/>
    </location>
</feature>
<dbReference type="RefSeq" id="XP_030385936.1">
    <property type="nucleotide sequence ID" value="XM_030530076.1"/>
</dbReference>
<dbReference type="InterPro" id="IPR001594">
    <property type="entry name" value="Palmitoyltrfase_DHHC"/>
</dbReference>
<feature type="transmembrane region" description="Helical" evidence="7">
    <location>
        <begin position="12"/>
        <end position="40"/>
    </location>
</feature>
<evidence type="ECO:0000256" key="6">
    <source>
        <dbReference type="ARBA" id="ARBA00023315"/>
    </source>
</evidence>
<name>A0A6J2UBS8_DROLE</name>
<dbReference type="OrthoDB" id="302728at2759"/>
<feature type="transmembrane region" description="Helical" evidence="7">
    <location>
        <begin position="46"/>
        <end position="62"/>
    </location>
</feature>
<evidence type="ECO:0000256" key="1">
    <source>
        <dbReference type="ARBA" id="ARBA00004141"/>
    </source>
</evidence>
<dbReference type="GO" id="GO:0016020">
    <property type="term" value="C:membrane"/>
    <property type="evidence" value="ECO:0007669"/>
    <property type="project" value="UniProtKB-SubCell"/>
</dbReference>
<evidence type="ECO:0000256" key="3">
    <source>
        <dbReference type="ARBA" id="ARBA00022692"/>
    </source>
</evidence>
<dbReference type="InterPro" id="IPR039859">
    <property type="entry name" value="PFA4/ZDH16/20/ERF2-like"/>
</dbReference>
<dbReference type="Pfam" id="PF01529">
    <property type="entry name" value="DHHC"/>
    <property type="match status" value="1"/>
</dbReference>
<evidence type="ECO:0000313" key="10">
    <source>
        <dbReference type="RefSeq" id="XP_030385936.1"/>
    </source>
</evidence>
<gene>
    <name evidence="10" type="primary">LOC115632822</name>
</gene>
<feature type="transmembrane region" description="Helical" evidence="7">
    <location>
        <begin position="138"/>
        <end position="163"/>
    </location>
</feature>
<comment type="subcellular location">
    <subcellularLocation>
        <location evidence="1">Membrane</location>
        <topology evidence="1">Multi-pass membrane protein</topology>
    </subcellularLocation>
</comment>
<reference evidence="10" key="1">
    <citation type="submission" date="2025-08" db="UniProtKB">
        <authorList>
            <consortium name="RefSeq"/>
        </authorList>
    </citation>
    <scope>IDENTIFICATION</scope>
    <source>
        <strain evidence="10">11010-0011.00</strain>
        <tissue evidence="10">Whole body</tissue>
    </source>
</reference>
<feature type="domain" description="Palmitoyltransferase DHHC" evidence="8">
    <location>
        <begin position="95"/>
        <end position="192"/>
    </location>
</feature>
<proteinExistence type="inferred from homology"/>
<evidence type="ECO:0000259" key="8">
    <source>
        <dbReference type="Pfam" id="PF01529"/>
    </source>
</evidence>
<sequence length="283" mass="32718">MNIRKNVLPRRLVDWLCFLTIGIFLPIIFIFEMVIVLPAFHEPGGFFHTFTLLMGIFLVFNIKGNMIACMMVDTSVNYMHLQPPTEPIELEKWIHCATCDKLAPPRSWHCKSCGVCILKRDHHCLFMGCCIGHYNHRYFLCFIVYLFLGALYALVYNSIYIWILNGAVFSRWLTALKLICPMLMLVSGPFSSNMYLLFYSLNVLALLYPTLLLGYMGPLVLGGRVCHERGKTFKYNYGIWQNLRNIFGQRIFAVWLSPLITSELTHDGINWQTDLPKDAPKNK</sequence>
<organism evidence="9 10">
    <name type="scientific">Drosophila lebanonensis</name>
    <name type="common">Fruit fly</name>
    <name type="synonym">Scaptodrosophila lebanonensis</name>
    <dbReference type="NCBI Taxonomy" id="7225"/>
    <lineage>
        <taxon>Eukaryota</taxon>
        <taxon>Metazoa</taxon>
        <taxon>Ecdysozoa</taxon>
        <taxon>Arthropoda</taxon>
        <taxon>Hexapoda</taxon>
        <taxon>Insecta</taxon>
        <taxon>Pterygota</taxon>
        <taxon>Neoptera</taxon>
        <taxon>Endopterygota</taxon>
        <taxon>Diptera</taxon>
        <taxon>Brachycera</taxon>
        <taxon>Muscomorpha</taxon>
        <taxon>Ephydroidea</taxon>
        <taxon>Drosophilidae</taxon>
        <taxon>Scaptodrosophila</taxon>
    </lineage>
</organism>
<comment type="similarity">
    <text evidence="7">Belongs to the DHHC palmitoyltransferase family.</text>
</comment>
<keyword evidence="6 7" id="KW-0012">Acyltransferase</keyword>
<dbReference type="AlphaFoldDB" id="A0A6J2UBS8"/>
<evidence type="ECO:0000256" key="4">
    <source>
        <dbReference type="ARBA" id="ARBA00022989"/>
    </source>
</evidence>
<dbReference type="PANTHER" id="PTHR12246">
    <property type="entry name" value="PALMITOYLTRANSFERASE ZDHHC16"/>
    <property type="match status" value="1"/>
</dbReference>
<dbReference type="GO" id="GO:0019706">
    <property type="term" value="F:protein-cysteine S-palmitoyltransferase activity"/>
    <property type="evidence" value="ECO:0007669"/>
    <property type="project" value="UniProtKB-EC"/>
</dbReference>
<keyword evidence="3 7" id="KW-0812">Transmembrane</keyword>
<keyword evidence="9" id="KW-1185">Reference proteome</keyword>
<keyword evidence="2 7" id="KW-0808">Transferase</keyword>
<dbReference type="GeneID" id="115632822"/>
<comment type="catalytic activity">
    <reaction evidence="7">
        <text>L-cysteinyl-[protein] + hexadecanoyl-CoA = S-hexadecanoyl-L-cysteinyl-[protein] + CoA</text>
        <dbReference type="Rhea" id="RHEA:36683"/>
        <dbReference type="Rhea" id="RHEA-COMP:10131"/>
        <dbReference type="Rhea" id="RHEA-COMP:11032"/>
        <dbReference type="ChEBI" id="CHEBI:29950"/>
        <dbReference type="ChEBI" id="CHEBI:57287"/>
        <dbReference type="ChEBI" id="CHEBI:57379"/>
        <dbReference type="ChEBI" id="CHEBI:74151"/>
        <dbReference type="EC" id="2.3.1.225"/>
    </reaction>
</comment>
<keyword evidence="5 7" id="KW-0472">Membrane</keyword>
<evidence type="ECO:0000256" key="5">
    <source>
        <dbReference type="ARBA" id="ARBA00023136"/>
    </source>
</evidence>
<dbReference type="EC" id="2.3.1.225" evidence="7"/>